<evidence type="ECO:0000256" key="1">
    <source>
        <dbReference type="SAM" id="Phobius"/>
    </source>
</evidence>
<dbReference type="Gene3D" id="3.80.10.10">
    <property type="entry name" value="Ribonuclease Inhibitor"/>
    <property type="match status" value="1"/>
</dbReference>
<evidence type="ECO:0000313" key="3">
    <source>
        <dbReference type="Proteomes" id="UP000023152"/>
    </source>
</evidence>
<dbReference type="InterPro" id="IPR046959">
    <property type="entry name" value="PRK1-6/SRF4-like"/>
</dbReference>
<keyword evidence="1" id="KW-0472">Membrane</keyword>
<keyword evidence="3" id="KW-1185">Reference proteome</keyword>
<dbReference type="PANTHER" id="PTHR48007:SF4">
    <property type="entry name" value="LEUCINE-RICH REPEAT RECEPTOR-LIKE PROTEIN KINASE PXC1"/>
    <property type="match status" value="1"/>
</dbReference>
<dbReference type="PANTHER" id="PTHR48007">
    <property type="entry name" value="LEUCINE-RICH REPEAT RECEPTOR-LIKE PROTEIN KINASE PXC1"/>
    <property type="match status" value="1"/>
</dbReference>
<keyword evidence="1" id="KW-0812">Transmembrane</keyword>
<comment type="caution">
    <text evidence="2">The sequence shown here is derived from an EMBL/GenBank/DDBJ whole genome shotgun (WGS) entry which is preliminary data.</text>
</comment>
<name>X6M9V5_RETFI</name>
<dbReference type="AlphaFoldDB" id="X6M9V5"/>
<protein>
    <submittedName>
        <fullName evidence="2">Leucine-rich repeat family protein</fullName>
    </submittedName>
</protein>
<dbReference type="EMBL" id="ASPP01023565">
    <property type="protein sequence ID" value="ETO10262.1"/>
    <property type="molecule type" value="Genomic_DNA"/>
</dbReference>
<accession>X6M9V5</accession>
<evidence type="ECO:0000313" key="2">
    <source>
        <dbReference type="EMBL" id="ETO10262.1"/>
    </source>
</evidence>
<sequence>MTHNNMSFLLFRLLRLRRTETNKKASFFKKKLKSNFVNATLNVYLCFQIRMINKKFARNSVVNNKKELKKFFWLISICFWLNHFCSFLPFFFSLLYLNLKLKKKTTKVSQTSNLSESEMNALLCLYNATNGLGWNISSNDGCSFKGIVCDYENGQLVVTEIILNNQNLVGTIPECVGNFSHLQQLIFTENFLDGSIPPEIWKKCVKNYSQLSRLRLLALDNNRFSLFPLLFEKFITF</sequence>
<organism evidence="2 3">
    <name type="scientific">Reticulomyxa filosa</name>
    <dbReference type="NCBI Taxonomy" id="46433"/>
    <lineage>
        <taxon>Eukaryota</taxon>
        <taxon>Sar</taxon>
        <taxon>Rhizaria</taxon>
        <taxon>Retaria</taxon>
        <taxon>Foraminifera</taxon>
        <taxon>Monothalamids</taxon>
        <taxon>Reticulomyxidae</taxon>
        <taxon>Reticulomyxa</taxon>
    </lineage>
</organism>
<dbReference type="OrthoDB" id="687555at2759"/>
<gene>
    <name evidence="2" type="ORF">RFI_27114</name>
</gene>
<dbReference type="Proteomes" id="UP000023152">
    <property type="component" value="Unassembled WGS sequence"/>
</dbReference>
<feature type="transmembrane region" description="Helical" evidence="1">
    <location>
        <begin position="71"/>
        <end position="97"/>
    </location>
</feature>
<reference evidence="2 3" key="1">
    <citation type="journal article" date="2013" name="Curr. Biol.">
        <title>The Genome of the Foraminiferan Reticulomyxa filosa.</title>
        <authorList>
            <person name="Glockner G."/>
            <person name="Hulsmann N."/>
            <person name="Schleicher M."/>
            <person name="Noegel A.A."/>
            <person name="Eichinger L."/>
            <person name="Gallinger C."/>
            <person name="Pawlowski J."/>
            <person name="Sierra R."/>
            <person name="Euteneuer U."/>
            <person name="Pillet L."/>
            <person name="Moustafa A."/>
            <person name="Platzer M."/>
            <person name="Groth M."/>
            <person name="Szafranski K."/>
            <person name="Schliwa M."/>
        </authorList>
    </citation>
    <scope>NUCLEOTIDE SEQUENCE [LARGE SCALE GENOMIC DNA]</scope>
</reference>
<proteinExistence type="predicted"/>
<keyword evidence="1" id="KW-1133">Transmembrane helix</keyword>
<dbReference type="InterPro" id="IPR032675">
    <property type="entry name" value="LRR_dom_sf"/>
</dbReference>
<dbReference type="SUPFAM" id="SSF52058">
    <property type="entry name" value="L domain-like"/>
    <property type="match status" value="1"/>
</dbReference>